<protein>
    <submittedName>
        <fullName evidence="1">Uncharacterized protein</fullName>
    </submittedName>
</protein>
<proteinExistence type="evidence at transcript level"/>
<dbReference type="EMBL" id="BT084684">
    <property type="protein sequence ID" value="ACR35037.1"/>
    <property type="molecule type" value="mRNA"/>
</dbReference>
<sequence length="75" mass="8291">MMATTSVCTGWYTATNTGPPRSMHQICTANATPDAMNPAYRMVKSSDPEWNFQASASLSMKAAMTRNWMTPKKQV</sequence>
<accession>C4J1I7</accession>
<dbReference type="AlphaFoldDB" id="C4J1I7"/>
<evidence type="ECO:0000313" key="1">
    <source>
        <dbReference type="EMBL" id="ACR35037.1"/>
    </source>
</evidence>
<reference evidence="1" key="1">
    <citation type="journal article" date="2009" name="PLoS Genet.">
        <title>Sequencing, mapping, and analysis of 27,455 maize full-length cDNAs.</title>
        <authorList>
            <person name="Soderlund C."/>
            <person name="Descour A."/>
            <person name="Kudrna D."/>
            <person name="Bomhoff M."/>
            <person name="Boyd L."/>
            <person name="Currie J."/>
            <person name="Angelova A."/>
            <person name="Collura K."/>
            <person name="Wissotski M."/>
            <person name="Ashley E."/>
            <person name="Morrow D."/>
            <person name="Fernandes J."/>
            <person name="Walbot V."/>
            <person name="Yu Y."/>
        </authorList>
    </citation>
    <scope>NUCLEOTIDE SEQUENCE</scope>
    <source>
        <strain evidence="1">B73</strain>
    </source>
</reference>
<reference evidence="1" key="2">
    <citation type="submission" date="2012-06" db="EMBL/GenBank/DDBJ databases">
        <authorList>
            <person name="Yu Y."/>
            <person name="Currie J."/>
            <person name="Lomeli R."/>
            <person name="Angelova A."/>
            <person name="Collura K."/>
            <person name="Wissotski M."/>
            <person name="Campos D."/>
            <person name="Kudrna D."/>
            <person name="Golser W."/>
            <person name="Ashely E."/>
            <person name="Descour A."/>
            <person name="Fernandes J."/>
            <person name="Soderlund C."/>
            <person name="Walbot V."/>
        </authorList>
    </citation>
    <scope>NUCLEOTIDE SEQUENCE</scope>
    <source>
        <strain evidence="1">B73</strain>
    </source>
</reference>
<name>C4J1I7_MAIZE</name>
<organism evidence="1">
    <name type="scientific">Zea mays</name>
    <name type="common">Maize</name>
    <dbReference type="NCBI Taxonomy" id="4577"/>
    <lineage>
        <taxon>Eukaryota</taxon>
        <taxon>Viridiplantae</taxon>
        <taxon>Streptophyta</taxon>
        <taxon>Embryophyta</taxon>
        <taxon>Tracheophyta</taxon>
        <taxon>Spermatophyta</taxon>
        <taxon>Magnoliopsida</taxon>
        <taxon>Liliopsida</taxon>
        <taxon>Poales</taxon>
        <taxon>Poaceae</taxon>
        <taxon>PACMAD clade</taxon>
        <taxon>Panicoideae</taxon>
        <taxon>Andropogonodae</taxon>
        <taxon>Andropogoneae</taxon>
        <taxon>Tripsacinae</taxon>
        <taxon>Zea</taxon>
    </lineage>
</organism>